<evidence type="ECO:0000313" key="7">
    <source>
        <dbReference type="EMBL" id="OQA54627.1"/>
    </source>
</evidence>
<comment type="pathway">
    <text evidence="6">Carbohydrate degradation; 2-deoxy-D-ribose 1-phosphate degradation; D-glyceraldehyde 3-phosphate and acetaldehyde from 2-deoxy-alpha-D-ribose 1-phosphate: step 2/2.</text>
</comment>
<dbReference type="PANTHER" id="PTHR10889">
    <property type="entry name" value="DEOXYRIBOSE-PHOSPHATE ALDOLASE"/>
    <property type="match status" value="1"/>
</dbReference>
<organism evidence="7">
    <name type="scientific">Candidatus Atribacter allofermentans</name>
    <dbReference type="NCBI Taxonomy" id="1852833"/>
    <lineage>
        <taxon>Bacteria</taxon>
        <taxon>Pseudomonadati</taxon>
        <taxon>Atribacterota</taxon>
        <taxon>Atribacteria</taxon>
        <taxon>Atribacterales</taxon>
        <taxon>Atribacteraceae</taxon>
        <taxon>Atribacter</taxon>
    </lineage>
</organism>
<comment type="function">
    <text evidence="6">Catalyzes a reversible aldol reaction between acetaldehyde and D-glyceraldehyde 3-phosphate to generate 2-deoxy-D-ribose 5-phosphate.</text>
</comment>
<evidence type="ECO:0000256" key="4">
    <source>
        <dbReference type="ARBA" id="ARBA00023270"/>
    </source>
</evidence>
<comment type="caution">
    <text evidence="7">The sequence shown here is derived from an EMBL/GenBank/DDBJ whole genome shotgun (WGS) entry which is preliminary data.</text>
</comment>
<proteinExistence type="inferred from homology"/>
<dbReference type="GO" id="GO:0006018">
    <property type="term" value="P:2-deoxyribose 1-phosphate catabolic process"/>
    <property type="evidence" value="ECO:0007669"/>
    <property type="project" value="UniProtKB-UniRule"/>
</dbReference>
<dbReference type="GO" id="GO:0009264">
    <property type="term" value="P:deoxyribonucleotide catabolic process"/>
    <property type="evidence" value="ECO:0007669"/>
    <property type="project" value="UniProtKB-UniRule"/>
</dbReference>
<name>A0A1V5SJH0_9BACT</name>
<accession>A0A1V5SJH0</accession>
<dbReference type="InterPro" id="IPR028581">
    <property type="entry name" value="DeoC_typeI"/>
</dbReference>
<dbReference type="GO" id="GO:0005737">
    <property type="term" value="C:cytoplasm"/>
    <property type="evidence" value="ECO:0007669"/>
    <property type="project" value="UniProtKB-SubCell"/>
</dbReference>
<gene>
    <name evidence="7" type="primary">deoC2_2</name>
    <name evidence="6" type="synonym">deoC</name>
    <name evidence="7" type="ORF">BWY41_01962</name>
</gene>
<dbReference type="InterPro" id="IPR002915">
    <property type="entry name" value="DeoC/FbaB/LacD_aldolase"/>
</dbReference>
<dbReference type="InterPro" id="IPR013785">
    <property type="entry name" value="Aldolase_TIM"/>
</dbReference>
<dbReference type="SMART" id="SM01133">
    <property type="entry name" value="DeoC"/>
    <property type="match status" value="1"/>
</dbReference>
<reference evidence="7" key="1">
    <citation type="submission" date="2017-02" db="EMBL/GenBank/DDBJ databases">
        <title>Delving into the versatile metabolic prowess of the omnipresent phylum Bacteroidetes.</title>
        <authorList>
            <person name="Nobu M.K."/>
            <person name="Mei R."/>
            <person name="Narihiro T."/>
            <person name="Kuroda K."/>
            <person name="Liu W.-T."/>
        </authorList>
    </citation>
    <scope>NUCLEOTIDE SEQUENCE</scope>
    <source>
        <strain evidence="7">ADurb.Bin276</strain>
    </source>
</reference>
<dbReference type="Gene3D" id="3.20.20.70">
    <property type="entry name" value="Aldolase class I"/>
    <property type="match status" value="1"/>
</dbReference>
<dbReference type="AlphaFoldDB" id="A0A1V5SJH0"/>
<sequence>MKINPKELVKMIDVSLLQSVNTEADIQYLIEKTKKYQFICAFALPCYSQTLVEAFKDEDIMVGAPIGFPTGAELTEVKIFQAKTLYDIGCDEFDMVMNIGWLKSKQFGKVAKDIQAVYQTIAEKPLKVIVEAMYLTDDELTEACKIVMNSGAEFIKTGTGWATKPTEIRHVEIMAKTIQGRIKMKAAGGIRDYETLCKMHDMGVSRFGVSLSSGIKIVEEARSKP</sequence>
<dbReference type="Pfam" id="PF01791">
    <property type="entry name" value="DeoC"/>
    <property type="match status" value="1"/>
</dbReference>
<keyword evidence="4 6" id="KW-0704">Schiff base</keyword>
<dbReference type="InterPro" id="IPR011343">
    <property type="entry name" value="DeoC"/>
</dbReference>
<feature type="active site" description="Schiff-base intermediate with acetaldehyde" evidence="6">
    <location>
        <position position="156"/>
    </location>
</feature>
<dbReference type="UniPathway" id="UPA00002">
    <property type="reaction ID" value="UER00468"/>
</dbReference>
<comment type="subcellular location">
    <subcellularLocation>
        <location evidence="6">Cytoplasm</location>
    </subcellularLocation>
</comment>
<dbReference type="PIRSF" id="PIRSF001357">
    <property type="entry name" value="DeoC"/>
    <property type="match status" value="1"/>
</dbReference>
<dbReference type="HAMAP" id="MF_00114">
    <property type="entry name" value="DeoC_type1"/>
    <property type="match status" value="1"/>
</dbReference>
<keyword evidence="2 6" id="KW-0963">Cytoplasm</keyword>
<evidence type="ECO:0000256" key="5">
    <source>
        <dbReference type="ARBA" id="ARBA00048791"/>
    </source>
</evidence>
<feature type="active site" description="Proton donor/acceptor" evidence="6">
    <location>
        <position position="185"/>
    </location>
</feature>
<feature type="active site" description="Proton donor/acceptor" evidence="6">
    <location>
        <position position="94"/>
    </location>
</feature>
<dbReference type="CDD" id="cd00959">
    <property type="entry name" value="DeoC"/>
    <property type="match status" value="1"/>
</dbReference>
<dbReference type="EC" id="4.1.2.4" evidence="6"/>
<evidence type="ECO:0000256" key="6">
    <source>
        <dbReference type="HAMAP-Rule" id="MF_00114"/>
    </source>
</evidence>
<evidence type="ECO:0000256" key="3">
    <source>
        <dbReference type="ARBA" id="ARBA00023239"/>
    </source>
</evidence>
<dbReference type="SUPFAM" id="SSF51569">
    <property type="entry name" value="Aldolase"/>
    <property type="match status" value="1"/>
</dbReference>
<dbReference type="EMBL" id="MWBQ01000203">
    <property type="protein sequence ID" value="OQA54627.1"/>
    <property type="molecule type" value="Genomic_DNA"/>
</dbReference>
<evidence type="ECO:0000256" key="2">
    <source>
        <dbReference type="ARBA" id="ARBA00022490"/>
    </source>
</evidence>
<comment type="similarity">
    <text evidence="1 6">Belongs to the DeoC/FbaB aldolase family. DeoC type 1 subfamily.</text>
</comment>
<dbReference type="GO" id="GO:0004139">
    <property type="term" value="F:deoxyribose-phosphate aldolase activity"/>
    <property type="evidence" value="ECO:0007669"/>
    <property type="project" value="UniProtKB-UniRule"/>
</dbReference>
<dbReference type="GO" id="GO:0016052">
    <property type="term" value="P:carbohydrate catabolic process"/>
    <property type="evidence" value="ECO:0007669"/>
    <property type="project" value="TreeGrafter"/>
</dbReference>
<dbReference type="NCBIfam" id="TIGR00126">
    <property type="entry name" value="deoC"/>
    <property type="match status" value="1"/>
</dbReference>
<keyword evidence="3 6" id="KW-0456">Lyase</keyword>
<dbReference type="Proteomes" id="UP000485569">
    <property type="component" value="Unassembled WGS sequence"/>
</dbReference>
<protein>
    <recommendedName>
        <fullName evidence="6">Deoxyribose-phosphate aldolase</fullName>
        <shortName evidence="6">DERA</shortName>
        <ecNumber evidence="6">4.1.2.4</ecNumber>
    </recommendedName>
    <alternativeName>
        <fullName evidence="6">2-deoxy-D-ribose 5-phosphate aldolase</fullName>
    </alternativeName>
    <alternativeName>
        <fullName evidence="6">Phosphodeoxyriboaldolase</fullName>
        <shortName evidence="6">Deoxyriboaldolase</shortName>
    </alternativeName>
</protein>
<dbReference type="PANTHER" id="PTHR10889:SF1">
    <property type="entry name" value="DEOXYRIBOSE-PHOSPHATE ALDOLASE"/>
    <property type="match status" value="1"/>
</dbReference>
<evidence type="ECO:0000256" key="1">
    <source>
        <dbReference type="ARBA" id="ARBA00010936"/>
    </source>
</evidence>
<comment type="catalytic activity">
    <reaction evidence="5 6">
        <text>2-deoxy-D-ribose 5-phosphate = D-glyceraldehyde 3-phosphate + acetaldehyde</text>
        <dbReference type="Rhea" id="RHEA:12821"/>
        <dbReference type="ChEBI" id="CHEBI:15343"/>
        <dbReference type="ChEBI" id="CHEBI:59776"/>
        <dbReference type="ChEBI" id="CHEBI:62877"/>
        <dbReference type="EC" id="4.1.2.4"/>
    </reaction>
</comment>